<evidence type="ECO:0000313" key="4">
    <source>
        <dbReference type="Proteomes" id="UP000305654"/>
    </source>
</evidence>
<dbReference type="PANTHER" id="PTHR30466">
    <property type="entry name" value="FLAVIN REDUCTASE"/>
    <property type="match status" value="1"/>
</dbReference>
<evidence type="ECO:0000313" key="3">
    <source>
        <dbReference type="EMBL" id="TLU73744.1"/>
    </source>
</evidence>
<name>A0A5R9J7Z7_9PROT</name>
<dbReference type="AlphaFoldDB" id="A0A5R9J7Z7"/>
<dbReference type="SMART" id="SM00903">
    <property type="entry name" value="Flavin_Reduct"/>
    <property type="match status" value="1"/>
</dbReference>
<dbReference type="EMBL" id="VCDI01000001">
    <property type="protein sequence ID" value="TLU73744.1"/>
    <property type="molecule type" value="Genomic_DNA"/>
</dbReference>
<protein>
    <submittedName>
        <fullName evidence="3">FMN reductase</fullName>
    </submittedName>
</protein>
<dbReference type="Gene3D" id="2.30.110.10">
    <property type="entry name" value="Electron Transport, Fmn-binding Protein, Chain A"/>
    <property type="match status" value="1"/>
</dbReference>
<dbReference type="GO" id="GO:0006208">
    <property type="term" value="P:pyrimidine nucleobase catabolic process"/>
    <property type="evidence" value="ECO:0007669"/>
    <property type="project" value="TreeGrafter"/>
</dbReference>
<dbReference type="Proteomes" id="UP000305654">
    <property type="component" value="Unassembled WGS sequence"/>
</dbReference>
<dbReference type="InterPro" id="IPR002563">
    <property type="entry name" value="Flavin_Rdtase-like_dom"/>
</dbReference>
<dbReference type="SUPFAM" id="SSF50475">
    <property type="entry name" value="FMN-binding split barrel"/>
    <property type="match status" value="1"/>
</dbReference>
<dbReference type="PANTHER" id="PTHR30466:SF1">
    <property type="entry name" value="FMN REDUCTASE (NADH) RUTF"/>
    <property type="match status" value="1"/>
</dbReference>
<reference evidence="3 4" key="1">
    <citation type="submission" date="2019-05" db="EMBL/GenBank/DDBJ databases">
        <authorList>
            <person name="Pankratov T."/>
            <person name="Grouzdev D."/>
        </authorList>
    </citation>
    <scope>NUCLEOTIDE SEQUENCE [LARGE SCALE GENOMIC DNA]</scope>
    <source>
        <strain evidence="3 4">KEBCLARHB70R</strain>
    </source>
</reference>
<dbReference type="InterPro" id="IPR050268">
    <property type="entry name" value="NADH-dep_flavin_reductase"/>
</dbReference>
<keyword evidence="1" id="KW-0560">Oxidoreductase</keyword>
<sequence length="160" mass="17208">MAVSQTLYRDGMARLGAAVNIITTTSREGHHGLTASAVCSVTDTPPTLLVCINRSSRSHDHFIIGGSLCVNVLTPDHKAISTVFAGRDEMQVKFSSGEWHTLETGAPVLKGAAASFDCRITQSMQIGTHSVLFCEVQTVALDGRNEGLIYFNRDYHEVGG</sequence>
<dbReference type="RefSeq" id="WP_138323997.1">
    <property type="nucleotide sequence ID" value="NZ_VCDI01000001.1"/>
</dbReference>
<dbReference type="GO" id="GO:0010181">
    <property type="term" value="F:FMN binding"/>
    <property type="evidence" value="ECO:0007669"/>
    <property type="project" value="InterPro"/>
</dbReference>
<proteinExistence type="predicted"/>
<comment type="caution">
    <text evidence="3">The sequence shown here is derived from an EMBL/GenBank/DDBJ whole genome shotgun (WGS) entry which is preliminary data.</text>
</comment>
<evidence type="ECO:0000259" key="2">
    <source>
        <dbReference type="SMART" id="SM00903"/>
    </source>
</evidence>
<feature type="domain" description="Flavin reductase like" evidence="2">
    <location>
        <begin position="12"/>
        <end position="157"/>
    </location>
</feature>
<dbReference type="Pfam" id="PF01613">
    <property type="entry name" value="Flavin_Reduct"/>
    <property type="match status" value="1"/>
</dbReference>
<accession>A0A5R9J7Z7</accession>
<dbReference type="OrthoDB" id="9789254at2"/>
<organism evidence="3 4">
    <name type="scientific">Lichenicoccus roseus</name>
    <dbReference type="NCBI Taxonomy" id="2683649"/>
    <lineage>
        <taxon>Bacteria</taxon>
        <taxon>Pseudomonadati</taxon>
        <taxon>Pseudomonadota</taxon>
        <taxon>Alphaproteobacteria</taxon>
        <taxon>Acetobacterales</taxon>
        <taxon>Acetobacteraceae</taxon>
        <taxon>Lichenicoccus</taxon>
    </lineage>
</organism>
<keyword evidence="4" id="KW-1185">Reference proteome</keyword>
<gene>
    <name evidence="3" type="ORF">FE263_00450</name>
</gene>
<dbReference type="GO" id="GO:0042602">
    <property type="term" value="F:riboflavin reductase (NADPH) activity"/>
    <property type="evidence" value="ECO:0007669"/>
    <property type="project" value="TreeGrafter"/>
</dbReference>
<evidence type="ECO:0000256" key="1">
    <source>
        <dbReference type="ARBA" id="ARBA00023002"/>
    </source>
</evidence>
<dbReference type="InterPro" id="IPR012349">
    <property type="entry name" value="Split_barrel_FMN-bd"/>
</dbReference>